<proteinExistence type="predicted"/>
<reference evidence="4 5" key="1">
    <citation type="submission" date="2018-04" db="EMBL/GenBank/DDBJ databases">
        <title>The genome of golden apple snail Pomacea canaliculata provides insight into stress tolerance and invasive adaptation.</title>
        <authorList>
            <person name="Liu C."/>
            <person name="Liu B."/>
            <person name="Ren Y."/>
            <person name="Zhang Y."/>
            <person name="Wang H."/>
            <person name="Li S."/>
            <person name="Jiang F."/>
            <person name="Yin L."/>
            <person name="Zhang G."/>
            <person name="Qian W."/>
            <person name="Fan W."/>
        </authorList>
    </citation>
    <scope>NUCLEOTIDE SEQUENCE [LARGE SCALE GENOMIC DNA]</scope>
    <source>
        <strain evidence="4">SZHN2017</strain>
        <tissue evidence="4">Muscle</tissue>
    </source>
</reference>
<keyword evidence="3" id="KW-0732">Signal</keyword>
<dbReference type="Proteomes" id="UP000245119">
    <property type="component" value="Linkage Group LG9"/>
</dbReference>
<dbReference type="EMBL" id="PZQS01000009">
    <property type="protein sequence ID" value="PVD24548.1"/>
    <property type="molecule type" value="Genomic_DNA"/>
</dbReference>
<feature type="transmembrane region" description="Helical" evidence="2">
    <location>
        <begin position="149"/>
        <end position="172"/>
    </location>
</feature>
<evidence type="ECO:0000313" key="5">
    <source>
        <dbReference type="Proteomes" id="UP000245119"/>
    </source>
</evidence>
<evidence type="ECO:0000256" key="2">
    <source>
        <dbReference type="SAM" id="Phobius"/>
    </source>
</evidence>
<keyword evidence="2" id="KW-0812">Transmembrane</keyword>
<feature type="signal peptide" evidence="3">
    <location>
        <begin position="1"/>
        <end position="22"/>
    </location>
</feature>
<sequence length="353" mass="38822">MAFVVEASVLCIVGELFTFVGGASIPSKGEEAPWCSLVVSPQSVGSMECEFTEDVQFMQVDFYHLNSTGPPAIAISCDANRCLPNAEFSDMLREEALPTARVLSLVVHGVSEASSGRYRCQAQAVSNSLTVEGKCSFRFINNEKRGLDILYVLFILPVLLILAVVVTTCLVCKRKSWALWRRPSSCQEDTVTGPTVKPLVSRDGKDSADEEKVMMNDKDDKGDNESAYQNKESYLTREGMSKVPTVRPDAHAAQCTNVGRLNKEHVFMPSFKVVVNCLWELSALELFVSNISTCICNSSYAESRVVEDKSGLDLVIQFAPSHPCSLACFVNSTLLPLCLVYFFRKDIPHSAPS</sequence>
<accession>A0A2T7NTN7</accession>
<organism evidence="4 5">
    <name type="scientific">Pomacea canaliculata</name>
    <name type="common">Golden apple snail</name>
    <dbReference type="NCBI Taxonomy" id="400727"/>
    <lineage>
        <taxon>Eukaryota</taxon>
        <taxon>Metazoa</taxon>
        <taxon>Spiralia</taxon>
        <taxon>Lophotrochozoa</taxon>
        <taxon>Mollusca</taxon>
        <taxon>Gastropoda</taxon>
        <taxon>Caenogastropoda</taxon>
        <taxon>Architaenioglossa</taxon>
        <taxon>Ampullarioidea</taxon>
        <taxon>Ampullariidae</taxon>
        <taxon>Pomacea</taxon>
    </lineage>
</organism>
<evidence type="ECO:0008006" key="6">
    <source>
        <dbReference type="Google" id="ProtNLM"/>
    </source>
</evidence>
<protein>
    <recommendedName>
        <fullName evidence="6">Ig-like domain-containing protein</fullName>
    </recommendedName>
</protein>
<comment type="caution">
    <text evidence="4">The sequence shown here is derived from an EMBL/GenBank/DDBJ whole genome shotgun (WGS) entry which is preliminary data.</text>
</comment>
<evidence type="ECO:0000256" key="3">
    <source>
        <dbReference type="SAM" id="SignalP"/>
    </source>
</evidence>
<keyword evidence="2" id="KW-0472">Membrane</keyword>
<keyword evidence="5" id="KW-1185">Reference proteome</keyword>
<gene>
    <name evidence="4" type="ORF">C0Q70_15031</name>
</gene>
<evidence type="ECO:0000313" key="4">
    <source>
        <dbReference type="EMBL" id="PVD24548.1"/>
    </source>
</evidence>
<feature type="chain" id="PRO_5015738361" description="Ig-like domain-containing protein" evidence="3">
    <location>
        <begin position="23"/>
        <end position="353"/>
    </location>
</feature>
<feature type="compositionally biased region" description="Basic and acidic residues" evidence="1">
    <location>
        <begin position="200"/>
        <end position="224"/>
    </location>
</feature>
<feature type="region of interest" description="Disordered" evidence="1">
    <location>
        <begin position="190"/>
        <end position="226"/>
    </location>
</feature>
<keyword evidence="2" id="KW-1133">Transmembrane helix</keyword>
<evidence type="ECO:0000256" key="1">
    <source>
        <dbReference type="SAM" id="MobiDB-lite"/>
    </source>
</evidence>
<name>A0A2T7NTN7_POMCA</name>
<dbReference type="AlphaFoldDB" id="A0A2T7NTN7"/>